<sequence>MDRSRQVEIFNEENLGLDTEVAKANALGFVGCMTSVQYNHIAPLKAALRHATVAPVTVHGTLTESSCGFMVDSDVNAVTTVHSSS</sequence>
<protein>
    <submittedName>
        <fullName evidence="1">Contactin-associated protein-like 5</fullName>
    </submittedName>
</protein>
<accession>A0ABQ9VID9</accession>
<feature type="non-terminal residue" evidence="1">
    <location>
        <position position="85"/>
    </location>
</feature>
<proteinExistence type="predicted"/>
<keyword evidence="2" id="KW-1185">Reference proteome</keyword>
<evidence type="ECO:0000313" key="2">
    <source>
        <dbReference type="Proteomes" id="UP001266305"/>
    </source>
</evidence>
<evidence type="ECO:0000313" key="1">
    <source>
        <dbReference type="EMBL" id="KAK2109143.1"/>
    </source>
</evidence>
<comment type="caution">
    <text evidence="1">The sequence shown here is derived from an EMBL/GenBank/DDBJ whole genome shotgun (WGS) entry which is preliminary data.</text>
</comment>
<dbReference type="EMBL" id="JASSZA010000006">
    <property type="protein sequence ID" value="KAK2109143.1"/>
    <property type="molecule type" value="Genomic_DNA"/>
</dbReference>
<organism evidence="1 2">
    <name type="scientific">Saguinus oedipus</name>
    <name type="common">Cotton-top tamarin</name>
    <name type="synonym">Oedipomidas oedipus</name>
    <dbReference type="NCBI Taxonomy" id="9490"/>
    <lineage>
        <taxon>Eukaryota</taxon>
        <taxon>Metazoa</taxon>
        <taxon>Chordata</taxon>
        <taxon>Craniata</taxon>
        <taxon>Vertebrata</taxon>
        <taxon>Euteleostomi</taxon>
        <taxon>Mammalia</taxon>
        <taxon>Eutheria</taxon>
        <taxon>Euarchontoglires</taxon>
        <taxon>Primates</taxon>
        <taxon>Haplorrhini</taxon>
        <taxon>Platyrrhini</taxon>
        <taxon>Cebidae</taxon>
        <taxon>Callitrichinae</taxon>
        <taxon>Saguinus</taxon>
    </lineage>
</organism>
<gene>
    <name evidence="1" type="primary">CNTNAP5</name>
    <name evidence="1" type="ORF">P7K49_014308</name>
</gene>
<dbReference type="Proteomes" id="UP001266305">
    <property type="component" value="Unassembled WGS sequence"/>
</dbReference>
<name>A0ABQ9VID9_SAGOE</name>
<reference evidence="1 2" key="1">
    <citation type="submission" date="2023-05" db="EMBL/GenBank/DDBJ databases">
        <title>B98-5 Cell Line De Novo Hybrid Assembly: An Optical Mapping Approach.</title>
        <authorList>
            <person name="Kananen K."/>
            <person name="Auerbach J.A."/>
            <person name="Kautto E."/>
            <person name="Blachly J.S."/>
        </authorList>
    </citation>
    <scope>NUCLEOTIDE SEQUENCE [LARGE SCALE GENOMIC DNA]</scope>
    <source>
        <strain evidence="1">B95-8</strain>
        <tissue evidence="1">Cell line</tissue>
    </source>
</reference>